<feature type="transmembrane region" description="Helical" evidence="1">
    <location>
        <begin position="76"/>
        <end position="101"/>
    </location>
</feature>
<protein>
    <submittedName>
        <fullName evidence="4">Histidine kinase</fullName>
    </submittedName>
</protein>
<dbReference type="InterPro" id="IPR036890">
    <property type="entry name" value="HATPase_C_sf"/>
</dbReference>
<dbReference type="Proteomes" id="UP001303211">
    <property type="component" value="Chromosome"/>
</dbReference>
<dbReference type="SUPFAM" id="SSF55874">
    <property type="entry name" value="ATPase domain of HSP90 chaperone/DNA topoisomerase II/histidine kinase"/>
    <property type="match status" value="1"/>
</dbReference>
<proteinExistence type="predicted"/>
<sequence length="352" mass="37979">MPPSSSMPQARALAWHGFFTLVFCLLLAGSLTALGLADWRSNAAYSVPIGLTSWLVIDLGRLAWTSAPDIPWPAGWRGPVLVAAGIGAGWLLGSAVGDWWLFGRLGWSSGGKWLMSLLITVVATVLASVFFYQRGQARYLQAHMARAQRDAAEARLKLLEVQLEPHMLFNTLANLRALMATDVPRAQAMLDHLIAYLRATLGASRATLHPLEDEFARLADYLALMAMRMGPRLVYALDLPEPLRGLPVPPLLLQPLVENAIRHGLEPQVAGGRIDVQARLLQAPDQAARLRIEVRDTGPGPGGGEPGTAFGLQQVRERLATLYGTVATLELIAISAGGTSAVVTFPLKPEQP</sequence>
<keyword evidence="1" id="KW-0812">Transmembrane</keyword>
<evidence type="ECO:0000313" key="5">
    <source>
        <dbReference type="Proteomes" id="UP001303211"/>
    </source>
</evidence>
<dbReference type="InterPro" id="IPR010559">
    <property type="entry name" value="Sig_transdc_His_kin_internal"/>
</dbReference>
<evidence type="ECO:0000313" key="4">
    <source>
        <dbReference type="EMBL" id="WOO32525.1"/>
    </source>
</evidence>
<dbReference type="RefSeq" id="WP_317701984.1">
    <property type="nucleotide sequence ID" value="NZ_CP136921.1"/>
</dbReference>
<dbReference type="EMBL" id="CP136921">
    <property type="protein sequence ID" value="WOO32525.1"/>
    <property type="molecule type" value="Genomic_DNA"/>
</dbReference>
<dbReference type="Gene3D" id="3.30.565.10">
    <property type="entry name" value="Histidine kinase-like ATPase, C-terminal domain"/>
    <property type="match status" value="1"/>
</dbReference>
<name>A0ABZ0J4V7_9BURK</name>
<evidence type="ECO:0000256" key="1">
    <source>
        <dbReference type="SAM" id="Phobius"/>
    </source>
</evidence>
<evidence type="ECO:0000259" key="2">
    <source>
        <dbReference type="Pfam" id="PF02518"/>
    </source>
</evidence>
<feature type="domain" description="Histidine kinase/HSP90-like ATPase" evidence="2">
    <location>
        <begin position="252"/>
        <end position="348"/>
    </location>
</feature>
<gene>
    <name evidence="4" type="ORF">P4826_19465</name>
</gene>
<reference evidence="4 5" key="1">
    <citation type="submission" date="2023-03" db="EMBL/GenBank/DDBJ databases">
        <title>Diaphorobacter basophil sp. nov., isolated from a sewage-treatment plant.</title>
        <authorList>
            <person name="Yang K."/>
        </authorList>
    </citation>
    <scope>NUCLEOTIDE SEQUENCE [LARGE SCALE GENOMIC DNA]</scope>
    <source>
        <strain evidence="4 5">Y-1</strain>
    </source>
</reference>
<dbReference type="InterPro" id="IPR003594">
    <property type="entry name" value="HATPase_dom"/>
</dbReference>
<accession>A0ABZ0J4V7</accession>
<keyword evidence="1" id="KW-0472">Membrane</keyword>
<dbReference type="Pfam" id="PF02518">
    <property type="entry name" value="HATPase_c"/>
    <property type="match status" value="1"/>
</dbReference>
<organism evidence="4 5">
    <name type="scientific">Diaphorobacter limosus</name>
    <dbReference type="NCBI Taxonomy" id="3036128"/>
    <lineage>
        <taxon>Bacteria</taxon>
        <taxon>Pseudomonadati</taxon>
        <taxon>Pseudomonadota</taxon>
        <taxon>Betaproteobacteria</taxon>
        <taxon>Burkholderiales</taxon>
        <taxon>Comamonadaceae</taxon>
        <taxon>Diaphorobacter</taxon>
    </lineage>
</organism>
<feature type="transmembrane region" description="Helical" evidence="1">
    <location>
        <begin position="113"/>
        <end position="132"/>
    </location>
</feature>
<feature type="domain" description="Signal transduction histidine kinase internal region" evidence="3">
    <location>
        <begin position="154"/>
        <end position="233"/>
    </location>
</feature>
<keyword evidence="4" id="KW-0808">Transferase</keyword>
<keyword evidence="4" id="KW-0418">Kinase</keyword>
<dbReference type="InterPro" id="IPR050640">
    <property type="entry name" value="Bact_2-comp_sensor_kinase"/>
</dbReference>
<dbReference type="GO" id="GO:0016301">
    <property type="term" value="F:kinase activity"/>
    <property type="evidence" value="ECO:0007669"/>
    <property type="project" value="UniProtKB-KW"/>
</dbReference>
<dbReference type="Pfam" id="PF06580">
    <property type="entry name" value="His_kinase"/>
    <property type="match status" value="1"/>
</dbReference>
<feature type="transmembrane region" description="Helical" evidence="1">
    <location>
        <begin position="12"/>
        <end position="37"/>
    </location>
</feature>
<dbReference type="PANTHER" id="PTHR34220">
    <property type="entry name" value="SENSOR HISTIDINE KINASE YPDA"/>
    <property type="match status" value="1"/>
</dbReference>
<dbReference type="PANTHER" id="PTHR34220:SF9">
    <property type="entry name" value="SIGNAL TRANSDUCTION HISTIDINE KINASE INTERNAL REGION DOMAIN-CONTAINING PROTEIN"/>
    <property type="match status" value="1"/>
</dbReference>
<keyword evidence="1" id="KW-1133">Transmembrane helix</keyword>
<keyword evidence="5" id="KW-1185">Reference proteome</keyword>
<evidence type="ECO:0000259" key="3">
    <source>
        <dbReference type="Pfam" id="PF06580"/>
    </source>
</evidence>